<keyword evidence="4 6" id="KW-0472">Membrane</keyword>
<feature type="transmembrane region" description="Helical" evidence="6">
    <location>
        <begin position="472"/>
        <end position="497"/>
    </location>
</feature>
<dbReference type="Gene3D" id="1.20.1720.10">
    <property type="entry name" value="Multidrug resistance protein D"/>
    <property type="match status" value="1"/>
</dbReference>
<evidence type="ECO:0000256" key="6">
    <source>
        <dbReference type="SAM" id="Phobius"/>
    </source>
</evidence>
<dbReference type="EMBL" id="JAQJZL010000016">
    <property type="protein sequence ID" value="KAJ6023408.1"/>
    <property type="molecule type" value="Genomic_DNA"/>
</dbReference>
<evidence type="ECO:0000313" key="7">
    <source>
        <dbReference type="EMBL" id="KAJ6023408.1"/>
    </source>
</evidence>
<comment type="caution">
    <text evidence="7">The sequence shown here is derived from an EMBL/GenBank/DDBJ whole genome shotgun (WGS) entry which is preliminary data.</text>
</comment>
<evidence type="ECO:0000256" key="5">
    <source>
        <dbReference type="SAM" id="MobiDB-lite"/>
    </source>
</evidence>
<evidence type="ECO:0000256" key="2">
    <source>
        <dbReference type="ARBA" id="ARBA00022692"/>
    </source>
</evidence>
<feature type="transmembrane region" description="Helical" evidence="6">
    <location>
        <begin position="539"/>
        <end position="560"/>
    </location>
</feature>
<feature type="transmembrane region" description="Helical" evidence="6">
    <location>
        <begin position="503"/>
        <end position="527"/>
    </location>
</feature>
<protein>
    <submittedName>
        <fullName evidence="7">Multidrug transporter</fullName>
    </submittedName>
</protein>
<reference evidence="7" key="1">
    <citation type="journal article" date="2023" name="IMA Fungus">
        <title>Comparative genomic study of the Penicillium genus elucidates a diverse pangenome and 15 lateral gene transfer events.</title>
        <authorList>
            <person name="Petersen C."/>
            <person name="Sorensen T."/>
            <person name="Nielsen M.R."/>
            <person name="Sondergaard T.E."/>
            <person name="Sorensen J.L."/>
            <person name="Fitzpatrick D.A."/>
            <person name="Frisvad J.C."/>
            <person name="Nielsen K.L."/>
        </authorList>
    </citation>
    <scope>NUCLEOTIDE SEQUENCE</scope>
    <source>
        <strain evidence="7">IBT 15450</strain>
    </source>
</reference>
<feature type="transmembrane region" description="Helical" evidence="6">
    <location>
        <begin position="167"/>
        <end position="188"/>
    </location>
</feature>
<dbReference type="Pfam" id="PF07690">
    <property type="entry name" value="MFS_1"/>
    <property type="match status" value="1"/>
</dbReference>
<dbReference type="GO" id="GO:0005886">
    <property type="term" value="C:plasma membrane"/>
    <property type="evidence" value="ECO:0007669"/>
    <property type="project" value="TreeGrafter"/>
</dbReference>
<feature type="transmembrane region" description="Helical" evidence="6">
    <location>
        <begin position="393"/>
        <end position="411"/>
    </location>
</feature>
<accession>A0AAD6N2I0</accession>
<organism evidence="7 8">
    <name type="scientific">Penicillium canescens</name>
    <dbReference type="NCBI Taxonomy" id="5083"/>
    <lineage>
        <taxon>Eukaryota</taxon>
        <taxon>Fungi</taxon>
        <taxon>Dikarya</taxon>
        <taxon>Ascomycota</taxon>
        <taxon>Pezizomycotina</taxon>
        <taxon>Eurotiomycetes</taxon>
        <taxon>Eurotiomycetidae</taxon>
        <taxon>Eurotiales</taxon>
        <taxon>Aspergillaceae</taxon>
        <taxon>Penicillium</taxon>
    </lineage>
</organism>
<comment type="subcellular location">
    <subcellularLocation>
        <location evidence="1">Membrane</location>
        <topology evidence="1">Multi-pass membrane protein</topology>
    </subcellularLocation>
</comment>
<dbReference type="PANTHER" id="PTHR23502:SF23">
    <property type="entry name" value="FLUCONAZOLE RESISTANCE PROTEIN 1"/>
    <property type="match status" value="1"/>
</dbReference>
<dbReference type="GO" id="GO:1990961">
    <property type="term" value="P:xenobiotic detoxification by transmembrane export across the plasma membrane"/>
    <property type="evidence" value="ECO:0007669"/>
    <property type="project" value="TreeGrafter"/>
</dbReference>
<sequence>MKDILREAPLGQVIRFVTCNRVLPYPEELLGFELPATLNAVLNLPENGQEAATTTATTNERRRSLNGARRDSAIGLPGTFEPGEDLDQQDLRDHNPEDMYYLSRTKSRLETAPFSEERLEIEADLALQRTQTKPIIPRKSSDGSILMDWYTTDDAANHPNWSNGKRFVVSFIICLYTFVVYTGSAIYTSSEEGVMGKFNVGPTAASLSLALYVLAYGIEPLLWAPLSEVPVIGRSPVYAVTMALFTILSLPTALVENFAGLLVLRFLQGFFGRPCLANGAATMQDTYCLGLGSLLWTSHWAPTPWICGHRQGITLVIMGDPVGSWTYLHRDVHVTPETSTPNILLRRALRLRQLTGNKRLLAQSEIDQKNLRPSAILMNAIAKPMEITIKDPAIAFVDLYTALVYSIYYRFFEVFPLVYPVYYGFSLGMIGVVFTCVLVACLIGVTIYCLYLTYILIPDIMAHGLRAQDIHWIVPTISITFYAASVFVIMQCVFVYVPLSYPQYAASLFAANGFLRSALACGSILFARPLFINLGVAKGVSVLGGLSVIGVLVMFGLWIYGAKLRARSKFAIS</sequence>
<evidence type="ECO:0000313" key="8">
    <source>
        <dbReference type="Proteomes" id="UP001219568"/>
    </source>
</evidence>
<dbReference type="InterPro" id="IPR011701">
    <property type="entry name" value="MFS"/>
</dbReference>
<feature type="compositionally biased region" description="Basic and acidic residues" evidence="5">
    <location>
        <begin position="59"/>
        <end position="72"/>
    </location>
</feature>
<feature type="transmembrane region" description="Helical" evidence="6">
    <location>
        <begin position="423"/>
        <end position="451"/>
    </location>
</feature>
<reference evidence="7" key="2">
    <citation type="submission" date="2023-01" db="EMBL/GenBank/DDBJ databases">
        <authorList>
            <person name="Petersen C."/>
        </authorList>
    </citation>
    <scope>NUCLEOTIDE SEQUENCE</scope>
    <source>
        <strain evidence="7">IBT 15450</strain>
    </source>
</reference>
<name>A0AAD6N2I0_PENCN</name>
<keyword evidence="8" id="KW-1185">Reference proteome</keyword>
<dbReference type="PANTHER" id="PTHR23502">
    <property type="entry name" value="MAJOR FACILITATOR SUPERFAMILY"/>
    <property type="match status" value="1"/>
</dbReference>
<feature type="region of interest" description="Disordered" evidence="5">
    <location>
        <begin position="50"/>
        <end position="92"/>
    </location>
</feature>
<dbReference type="AlphaFoldDB" id="A0AAD6N2I0"/>
<proteinExistence type="predicted"/>
<evidence type="ECO:0000256" key="1">
    <source>
        <dbReference type="ARBA" id="ARBA00004141"/>
    </source>
</evidence>
<dbReference type="SUPFAM" id="SSF103473">
    <property type="entry name" value="MFS general substrate transporter"/>
    <property type="match status" value="1"/>
</dbReference>
<evidence type="ECO:0000256" key="3">
    <source>
        <dbReference type="ARBA" id="ARBA00022989"/>
    </source>
</evidence>
<feature type="transmembrane region" description="Helical" evidence="6">
    <location>
        <begin position="238"/>
        <end position="264"/>
    </location>
</feature>
<gene>
    <name evidence="7" type="ORF">N7460_013803</name>
</gene>
<dbReference type="GO" id="GO:0015244">
    <property type="term" value="F:fluconazole transmembrane transporter activity"/>
    <property type="evidence" value="ECO:0007669"/>
    <property type="project" value="TreeGrafter"/>
</dbReference>
<keyword evidence="3 6" id="KW-1133">Transmembrane helix</keyword>
<dbReference type="Proteomes" id="UP001219568">
    <property type="component" value="Unassembled WGS sequence"/>
</dbReference>
<keyword evidence="2 6" id="KW-0812">Transmembrane</keyword>
<dbReference type="InterPro" id="IPR036259">
    <property type="entry name" value="MFS_trans_sf"/>
</dbReference>
<evidence type="ECO:0000256" key="4">
    <source>
        <dbReference type="ARBA" id="ARBA00023136"/>
    </source>
</evidence>